<gene>
    <name evidence="12" type="ORF">DC082_05345</name>
</gene>
<keyword evidence="5 11" id="KW-0592">Phosphate transport</keyword>
<dbReference type="PANTHER" id="PTHR11101">
    <property type="entry name" value="PHOSPHATE TRANSPORTER"/>
    <property type="match status" value="1"/>
</dbReference>
<evidence type="ECO:0000256" key="8">
    <source>
        <dbReference type="ARBA" id="ARBA00022989"/>
    </source>
</evidence>
<feature type="transmembrane region" description="Helical" evidence="11">
    <location>
        <begin position="12"/>
        <end position="32"/>
    </location>
</feature>
<evidence type="ECO:0000256" key="1">
    <source>
        <dbReference type="ARBA" id="ARBA00004651"/>
    </source>
</evidence>
<feature type="transmembrane region" description="Helical" evidence="11">
    <location>
        <begin position="120"/>
        <end position="138"/>
    </location>
</feature>
<accession>A0A2U2AP10</accession>
<dbReference type="Pfam" id="PF01384">
    <property type="entry name" value="PHO4"/>
    <property type="match status" value="1"/>
</dbReference>
<proteinExistence type="inferred from homology"/>
<feature type="transmembrane region" description="Helical" evidence="11">
    <location>
        <begin position="370"/>
        <end position="390"/>
    </location>
</feature>
<evidence type="ECO:0000256" key="7">
    <source>
        <dbReference type="ARBA" id="ARBA00022847"/>
    </source>
</evidence>
<keyword evidence="13" id="KW-1185">Reference proteome</keyword>
<dbReference type="GO" id="GO:0005315">
    <property type="term" value="F:phosphate transmembrane transporter activity"/>
    <property type="evidence" value="ECO:0007669"/>
    <property type="project" value="InterPro"/>
</dbReference>
<feature type="transmembrane region" description="Helical" evidence="11">
    <location>
        <begin position="411"/>
        <end position="430"/>
    </location>
</feature>
<keyword evidence="6 11" id="KW-0812">Transmembrane</keyword>
<name>A0A2U2AP10_9GAMM</name>
<evidence type="ECO:0000256" key="11">
    <source>
        <dbReference type="RuleBase" id="RU363058"/>
    </source>
</evidence>
<feature type="transmembrane region" description="Helical" evidence="11">
    <location>
        <begin position="462"/>
        <end position="488"/>
    </location>
</feature>
<evidence type="ECO:0000256" key="3">
    <source>
        <dbReference type="ARBA" id="ARBA00022448"/>
    </source>
</evidence>
<dbReference type="PANTHER" id="PTHR11101:SF65">
    <property type="entry name" value="LOW-AFFINITY INORGANIC PHOSPHATE TRANSPORTER PITA-RELATED"/>
    <property type="match status" value="1"/>
</dbReference>
<evidence type="ECO:0000256" key="4">
    <source>
        <dbReference type="ARBA" id="ARBA00022475"/>
    </source>
</evidence>
<dbReference type="GO" id="GO:0005886">
    <property type="term" value="C:plasma membrane"/>
    <property type="evidence" value="ECO:0007669"/>
    <property type="project" value="UniProtKB-SubCell"/>
</dbReference>
<keyword evidence="4" id="KW-1003">Cell membrane</keyword>
<evidence type="ECO:0000256" key="2">
    <source>
        <dbReference type="ARBA" id="ARBA00005342"/>
    </source>
</evidence>
<dbReference type="AlphaFoldDB" id="A0A2U2AP10"/>
<feature type="transmembrane region" description="Helical" evidence="11">
    <location>
        <begin position="93"/>
        <end position="114"/>
    </location>
</feature>
<sequence>MLEFFQSIDIIVLLTLVLSVGLVLAFEFVNGFHDTANAVATVIYTKSLKPRLAVFLSGIFNFLGVLLGGLGVAYAIVNLLPMDLLANANSTKGLVMVVSLLVAALIWNLGTWYFGIPASSSHTLIGSILGVGLANALLTDHSLVDGVNWDKAVGVFESLLFSPFIGAGLAGLLLLLLLRFLPKSYIHKTPYQRHVLDKKKKPPFWPRFWLVTSAMGMSYAHGQNDGQKGIGLVMLVLFSVVPAQFVLNLNSSVFEIEQTRVAAQQMVSYYDANQEVLDRLYPKSDHALSDGLFSCEYSEMKQHSEKLISLLNGIDTYDRLTTDERWAVRNEVMCLASIAKTLESQDQLPEAYRKSYKAIGKDLTKTTEYAPFWVIVAVAVALGMGTMIGWKRVVDTVGGKIGKKDMTYAQGMSAQIVSGIAIASASHFGFPVSTTHILSSSVAGTMIANKSGLQKSTVKNILLAWILTLPVSTGLAFGLYFLGTWLFVS</sequence>
<dbReference type="InterPro" id="IPR001204">
    <property type="entry name" value="Phos_transporter"/>
</dbReference>
<reference evidence="12 13" key="1">
    <citation type="journal article" date="2018" name="Genome Announc.">
        <title>Ignatzschineria cameli sp. nov., isolated from necrotic foot tissue of dromedaries (Camelus dromedarius) and associated maggots (Wohlfahrtia species) in Dubai.</title>
        <authorList>
            <person name="Tsang C.C."/>
            <person name="Tang J.Y."/>
            <person name="Fong J.Y."/>
            <person name="Kinne J."/>
            <person name="Lee H.H."/>
            <person name="Joseph M."/>
            <person name="Jose S."/>
            <person name="Schuster R.K."/>
            <person name="Tang Y."/>
            <person name="Sivakumar S."/>
            <person name="Chen J.H."/>
            <person name="Teng J.L."/>
            <person name="Lau S.K."/>
            <person name="Wernery U."/>
            <person name="Woo P.C."/>
        </authorList>
    </citation>
    <scope>NUCLEOTIDE SEQUENCE [LARGE SCALE GENOMIC DNA]</scope>
    <source>
        <strain evidence="12 13">KCTC 22643</strain>
    </source>
</reference>
<feature type="transmembrane region" description="Helical" evidence="11">
    <location>
        <begin position="52"/>
        <end position="81"/>
    </location>
</feature>
<protein>
    <recommendedName>
        <fullName evidence="11">Phosphate transporter</fullName>
    </recommendedName>
</protein>
<comment type="subcellular location">
    <subcellularLocation>
        <location evidence="1">Cell membrane</location>
        <topology evidence="1">Multi-pass membrane protein</topology>
    </subcellularLocation>
    <subcellularLocation>
        <location evidence="11">Membrane</location>
        <topology evidence="11">Multi-pass membrane protein</topology>
    </subcellularLocation>
</comment>
<evidence type="ECO:0000256" key="6">
    <source>
        <dbReference type="ARBA" id="ARBA00022692"/>
    </source>
</evidence>
<dbReference type="GO" id="GO:0035435">
    <property type="term" value="P:phosphate ion transmembrane transport"/>
    <property type="evidence" value="ECO:0007669"/>
    <property type="project" value="TreeGrafter"/>
</dbReference>
<evidence type="ECO:0000313" key="12">
    <source>
        <dbReference type="EMBL" id="PWD84951.1"/>
    </source>
</evidence>
<keyword evidence="7" id="KW-0769">Symport</keyword>
<comment type="caution">
    <text evidence="12">The sequence shown here is derived from an EMBL/GenBank/DDBJ whole genome shotgun (WGS) entry which is preliminary data.</text>
</comment>
<keyword evidence="9 11" id="KW-0472">Membrane</keyword>
<evidence type="ECO:0000313" key="13">
    <source>
        <dbReference type="Proteomes" id="UP000244948"/>
    </source>
</evidence>
<dbReference type="RefSeq" id="WP_109236040.1">
    <property type="nucleotide sequence ID" value="NZ_BMXZ01000001.1"/>
</dbReference>
<evidence type="ECO:0000256" key="10">
    <source>
        <dbReference type="ARBA" id="ARBA00047348"/>
    </source>
</evidence>
<feature type="transmembrane region" description="Helical" evidence="11">
    <location>
        <begin position="159"/>
        <end position="181"/>
    </location>
</feature>
<comment type="similarity">
    <text evidence="2">Belongs to the inorganic phosphate transporter (PiT) (TC 2.A.20) family. Pit subfamily.</text>
</comment>
<keyword evidence="3 11" id="KW-0813">Transport</keyword>
<evidence type="ECO:0000256" key="5">
    <source>
        <dbReference type="ARBA" id="ARBA00022592"/>
    </source>
</evidence>
<evidence type="ECO:0000256" key="9">
    <source>
        <dbReference type="ARBA" id="ARBA00023136"/>
    </source>
</evidence>
<feature type="transmembrane region" description="Helical" evidence="11">
    <location>
        <begin position="229"/>
        <end position="247"/>
    </location>
</feature>
<dbReference type="Proteomes" id="UP000244948">
    <property type="component" value="Unassembled WGS sequence"/>
</dbReference>
<organism evidence="12 13">
    <name type="scientific">Ignatzschineria indica</name>
    <dbReference type="NCBI Taxonomy" id="472583"/>
    <lineage>
        <taxon>Bacteria</taxon>
        <taxon>Pseudomonadati</taxon>
        <taxon>Pseudomonadota</taxon>
        <taxon>Gammaproteobacteria</taxon>
        <taxon>Cardiobacteriales</taxon>
        <taxon>Ignatzschineriaceae</taxon>
        <taxon>Ignatzschineria</taxon>
    </lineage>
</organism>
<dbReference type="GO" id="GO:0015293">
    <property type="term" value="F:symporter activity"/>
    <property type="evidence" value="ECO:0007669"/>
    <property type="project" value="UniProtKB-KW"/>
</dbReference>
<dbReference type="EMBL" id="QEWR01000002">
    <property type="protein sequence ID" value="PWD84951.1"/>
    <property type="molecule type" value="Genomic_DNA"/>
</dbReference>
<keyword evidence="8 11" id="KW-1133">Transmembrane helix</keyword>
<feature type="transmembrane region" description="Helical" evidence="11">
    <location>
        <begin position="204"/>
        <end position="222"/>
    </location>
</feature>
<comment type="catalytic activity">
    <reaction evidence="10">
        <text>phosphate(in) + H(+)(in) = phosphate(out) + H(+)(out)</text>
        <dbReference type="Rhea" id="RHEA:29939"/>
        <dbReference type="ChEBI" id="CHEBI:15378"/>
        <dbReference type="ChEBI" id="CHEBI:43474"/>
    </reaction>
</comment>